<evidence type="ECO:0000259" key="3">
    <source>
        <dbReference type="PROSITE" id="PS51462"/>
    </source>
</evidence>
<dbReference type="SUPFAM" id="SSF55811">
    <property type="entry name" value="Nudix"/>
    <property type="match status" value="1"/>
</dbReference>
<comment type="caution">
    <text evidence="4">The sequence shown here is derived from an EMBL/GenBank/DDBJ whole genome shotgun (WGS) entry which is preliminary data.</text>
</comment>
<accession>A0A2A7UQU0</accession>
<organism evidence="4 5">
    <name type="scientific">Comamonas terrigena</name>
    <dbReference type="NCBI Taxonomy" id="32013"/>
    <lineage>
        <taxon>Bacteria</taxon>
        <taxon>Pseudomonadati</taxon>
        <taxon>Pseudomonadota</taxon>
        <taxon>Betaproteobacteria</taxon>
        <taxon>Burkholderiales</taxon>
        <taxon>Comamonadaceae</taxon>
        <taxon>Comamonas</taxon>
    </lineage>
</organism>
<dbReference type="CDD" id="cd04690">
    <property type="entry name" value="NUDIX_Hydrolase"/>
    <property type="match status" value="1"/>
</dbReference>
<keyword evidence="2" id="KW-0378">Hydrolase</keyword>
<evidence type="ECO:0000313" key="5">
    <source>
        <dbReference type="Proteomes" id="UP000220246"/>
    </source>
</evidence>
<dbReference type="PANTHER" id="PTHR43046">
    <property type="entry name" value="GDP-MANNOSE MANNOSYL HYDROLASE"/>
    <property type="match status" value="1"/>
</dbReference>
<comment type="cofactor">
    <cofactor evidence="1">
        <name>Mg(2+)</name>
        <dbReference type="ChEBI" id="CHEBI:18420"/>
    </cofactor>
</comment>
<feature type="domain" description="Nudix hydrolase" evidence="3">
    <location>
        <begin position="2"/>
        <end position="134"/>
    </location>
</feature>
<evidence type="ECO:0000313" key="4">
    <source>
        <dbReference type="EMBL" id="PEH87685.1"/>
    </source>
</evidence>
<dbReference type="OrthoDB" id="9791228at2"/>
<dbReference type="Pfam" id="PF00293">
    <property type="entry name" value="NUDIX"/>
    <property type="match status" value="1"/>
</dbReference>
<gene>
    <name evidence="4" type="ORF">CRM82_02875</name>
</gene>
<sequence length="137" mass="14713">MHHLHIAAACLFNTQGHLLTVRKRGTQAWMLPGGKRDGDETPLRALVRELQEELQITMAAADFAPLGQFSAIAANEAATQVHAHVLVAHAPLQQTVQAAAEIAGVQWLALDQPLPDTLAPLLRSQVIPALRARNATA</sequence>
<dbReference type="InterPro" id="IPR015797">
    <property type="entry name" value="NUDIX_hydrolase-like_dom_sf"/>
</dbReference>
<dbReference type="Gene3D" id="3.90.79.10">
    <property type="entry name" value="Nucleoside Triphosphate Pyrophosphohydrolase"/>
    <property type="match status" value="1"/>
</dbReference>
<dbReference type="GO" id="GO:0016787">
    <property type="term" value="F:hydrolase activity"/>
    <property type="evidence" value="ECO:0007669"/>
    <property type="project" value="UniProtKB-KW"/>
</dbReference>
<dbReference type="GeneID" id="80799524"/>
<dbReference type="Proteomes" id="UP000220246">
    <property type="component" value="Unassembled WGS sequence"/>
</dbReference>
<dbReference type="PROSITE" id="PS51462">
    <property type="entry name" value="NUDIX"/>
    <property type="match status" value="1"/>
</dbReference>
<dbReference type="EMBL" id="PDEA01000001">
    <property type="protein sequence ID" value="PEH87685.1"/>
    <property type="molecule type" value="Genomic_DNA"/>
</dbReference>
<dbReference type="RefSeq" id="WP_066538454.1">
    <property type="nucleotide sequence ID" value="NZ_PDEA01000001.1"/>
</dbReference>
<evidence type="ECO:0000256" key="1">
    <source>
        <dbReference type="ARBA" id="ARBA00001946"/>
    </source>
</evidence>
<dbReference type="PANTHER" id="PTHR43046:SF2">
    <property type="entry name" value="8-OXO-DGTP DIPHOSPHATASE-RELATED"/>
    <property type="match status" value="1"/>
</dbReference>
<keyword evidence="5" id="KW-1185">Reference proteome</keyword>
<dbReference type="InterPro" id="IPR000086">
    <property type="entry name" value="NUDIX_hydrolase_dom"/>
</dbReference>
<proteinExistence type="predicted"/>
<dbReference type="STRING" id="1219032.GCA_001515545_02469"/>
<name>A0A2A7UQU0_COMTR</name>
<protein>
    <submittedName>
        <fullName evidence="4">NUDIX domain-containing protein</fullName>
    </submittedName>
</protein>
<reference evidence="5" key="1">
    <citation type="submission" date="2017-09" db="EMBL/GenBank/DDBJ databases">
        <title>FDA dAtabase for Regulatory Grade micrObial Sequences (FDA-ARGOS): Supporting development and validation of Infectious Disease Dx tests.</title>
        <authorList>
            <person name="Minogue T."/>
            <person name="Wolcott M."/>
            <person name="Wasieloski L."/>
            <person name="Aguilar W."/>
            <person name="Moore D."/>
            <person name="Tallon L."/>
            <person name="Sadzewicz L."/>
            <person name="Ott S."/>
            <person name="Zhao X."/>
            <person name="Nagaraj S."/>
            <person name="Vavikolanu K."/>
            <person name="Aluvathingal J."/>
            <person name="Nadendla S."/>
            <person name="Sichtig H."/>
        </authorList>
    </citation>
    <scope>NUCLEOTIDE SEQUENCE [LARGE SCALE GENOMIC DNA]</scope>
    <source>
        <strain evidence="5">FDAARGOS_394</strain>
    </source>
</reference>
<evidence type="ECO:0000256" key="2">
    <source>
        <dbReference type="ARBA" id="ARBA00022801"/>
    </source>
</evidence>
<dbReference type="AlphaFoldDB" id="A0A2A7UQU0"/>